<evidence type="ECO:0000259" key="7">
    <source>
        <dbReference type="Pfam" id="PF00327"/>
    </source>
</evidence>
<name>M1Z632_9FIRM</name>
<dbReference type="InterPro" id="IPR018038">
    <property type="entry name" value="Ribosomal_uL30_CS"/>
</dbReference>
<dbReference type="NCBIfam" id="TIGR01308">
    <property type="entry name" value="rpmD_bact"/>
    <property type="match status" value="1"/>
</dbReference>
<dbReference type="CDD" id="cd01658">
    <property type="entry name" value="Ribosomal_L30"/>
    <property type="match status" value="1"/>
</dbReference>
<dbReference type="Pfam" id="PF00327">
    <property type="entry name" value="Ribosomal_L30"/>
    <property type="match status" value="1"/>
</dbReference>
<feature type="domain" description="Large ribosomal subunit protein uL30-like ferredoxin-like fold" evidence="7">
    <location>
        <begin position="4"/>
        <end position="54"/>
    </location>
</feature>
<dbReference type="HOGENOM" id="CLU_131047_1_3_9"/>
<dbReference type="PROSITE" id="PS00634">
    <property type="entry name" value="RIBOSOMAL_L30"/>
    <property type="match status" value="1"/>
</dbReference>
<dbReference type="HAMAP" id="MF_01371_B">
    <property type="entry name" value="Ribosomal_uL30_B"/>
    <property type="match status" value="1"/>
</dbReference>
<evidence type="ECO:0000256" key="2">
    <source>
        <dbReference type="ARBA" id="ARBA00011838"/>
    </source>
</evidence>
<accession>M1Z632</accession>
<reference evidence="8 9" key="1">
    <citation type="submission" date="2016-11" db="EMBL/GenBank/DDBJ databases">
        <authorList>
            <person name="Manzoor S."/>
        </authorList>
    </citation>
    <scope>NUCLEOTIDE SEQUENCE [LARGE SCALE GENOMIC DNA]</scope>
    <source>
        <strain evidence="8">Clostridium ultunense strain Esp</strain>
    </source>
</reference>
<evidence type="ECO:0000256" key="3">
    <source>
        <dbReference type="ARBA" id="ARBA00022980"/>
    </source>
</evidence>
<keyword evidence="4 5" id="KW-0687">Ribonucleoprotein</keyword>
<evidence type="ECO:0000313" key="9">
    <source>
        <dbReference type="Proteomes" id="UP000245423"/>
    </source>
</evidence>
<sequence>MAKIKIKLVRSVIGRAEKHRKTIEALGLRKVGQVVEKEDTPQIRGMIALVDYMVEVIE</sequence>
<dbReference type="Proteomes" id="UP000245423">
    <property type="component" value="Chromosome 1"/>
</dbReference>
<keyword evidence="3 5" id="KW-0689">Ribosomal protein</keyword>
<organism evidence="8 9">
    <name type="scientific">[Clostridium] ultunense Esp</name>
    <dbReference type="NCBI Taxonomy" id="1288971"/>
    <lineage>
        <taxon>Bacteria</taxon>
        <taxon>Bacillati</taxon>
        <taxon>Bacillota</taxon>
        <taxon>Tissierellia</taxon>
        <taxon>Tissierellales</taxon>
        <taxon>Tepidimicrobiaceae</taxon>
        <taxon>Schnuerera</taxon>
    </lineage>
</organism>
<comment type="subunit">
    <text evidence="2 5">Part of the 50S ribosomal subunit.</text>
</comment>
<dbReference type="GO" id="GO:0003735">
    <property type="term" value="F:structural constituent of ribosome"/>
    <property type="evidence" value="ECO:0007669"/>
    <property type="project" value="InterPro"/>
</dbReference>
<dbReference type="FunFam" id="3.30.1390.20:FF:000001">
    <property type="entry name" value="50S ribosomal protein L30"/>
    <property type="match status" value="1"/>
</dbReference>
<dbReference type="PANTHER" id="PTHR15892:SF2">
    <property type="entry name" value="LARGE RIBOSOMAL SUBUNIT PROTEIN UL30M"/>
    <property type="match status" value="1"/>
</dbReference>
<evidence type="ECO:0000256" key="1">
    <source>
        <dbReference type="ARBA" id="ARBA00007594"/>
    </source>
</evidence>
<dbReference type="EMBL" id="LT669839">
    <property type="protein sequence ID" value="SHD75439.1"/>
    <property type="molecule type" value="Genomic_DNA"/>
</dbReference>
<dbReference type="GO" id="GO:0006412">
    <property type="term" value="P:translation"/>
    <property type="evidence" value="ECO:0007669"/>
    <property type="project" value="UniProtKB-UniRule"/>
</dbReference>
<dbReference type="GO" id="GO:0022625">
    <property type="term" value="C:cytosolic large ribosomal subunit"/>
    <property type="evidence" value="ECO:0007669"/>
    <property type="project" value="TreeGrafter"/>
</dbReference>
<dbReference type="Gene3D" id="3.30.1390.20">
    <property type="entry name" value="Ribosomal protein L30, ferredoxin-like fold domain"/>
    <property type="match status" value="1"/>
</dbReference>
<evidence type="ECO:0000313" key="8">
    <source>
        <dbReference type="EMBL" id="SHD75439.1"/>
    </source>
</evidence>
<dbReference type="RefSeq" id="WP_005583204.1">
    <property type="nucleotide sequence ID" value="NZ_LT669839.1"/>
</dbReference>
<dbReference type="PIRSF" id="PIRSF002211">
    <property type="entry name" value="Ribosomal_L30_bac-type"/>
    <property type="match status" value="1"/>
</dbReference>
<evidence type="ECO:0000256" key="4">
    <source>
        <dbReference type="ARBA" id="ARBA00023274"/>
    </source>
</evidence>
<dbReference type="SUPFAM" id="SSF55129">
    <property type="entry name" value="Ribosomal protein L30p/L7e"/>
    <property type="match status" value="1"/>
</dbReference>
<keyword evidence="9" id="KW-1185">Reference proteome</keyword>
<evidence type="ECO:0000256" key="6">
    <source>
        <dbReference type="RuleBase" id="RU003734"/>
    </source>
</evidence>
<dbReference type="OrthoDB" id="9812790at2"/>
<evidence type="ECO:0000256" key="5">
    <source>
        <dbReference type="HAMAP-Rule" id="MF_01371"/>
    </source>
</evidence>
<comment type="similarity">
    <text evidence="1 5 6">Belongs to the universal ribosomal protein uL30 family.</text>
</comment>
<dbReference type="InterPro" id="IPR036919">
    <property type="entry name" value="Ribo_uL30_ferredoxin-like_sf"/>
</dbReference>
<dbReference type="InterPro" id="IPR016082">
    <property type="entry name" value="Ribosomal_uL30_ferredoxin-like"/>
</dbReference>
<proteinExistence type="inferred from homology"/>
<dbReference type="InterPro" id="IPR005996">
    <property type="entry name" value="Ribosomal_uL30_bac-type"/>
</dbReference>
<protein>
    <recommendedName>
        <fullName evidence="5">Large ribosomal subunit protein uL30</fullName>
    </recommendedName>
</protein>
<dbReference type="PANTHER" id="PTHR15892">
    <property type="entry name" value="MITOCHONDRIAL RIBOSOMAL PROTEIN L30"/>
    <property type="match status" value="1"/>
</dbReference>
<gene>
    <name evidence="5 8" type="primary">rpmD</name>
    <name evidence="8" type="ORF">CUESP1_0040</name>
</gene>
<dbReference type="AlphaFoldDB" id="M1Z632"/>